<evidence type="ECO:0000313" key="7">
    <source>
        <dbReference type="EMBL" id="KAH7307984.1"/>
    </source>
</evidence>
<dbReference type="PANTHER" id="PTHR23507:SF13">
    <property type="entry name" value="MFS GENERAL SUBSTRATE TRANSPORTER"/>
    <property type="match status" value="1"/>
</dbReference>
<dbReference type="InterPro" id="IPR036259">
    <property type="entry name" value="MFS_trans_sf"/>
</dbReference>
<accession>A0A8K0WKQ1</accession>
<comment type="subcellular location">
    <subcellularLocation>
        <location evidence="1">Membrane</location>
        <topology evidence="1">Multi-pass membrane protein</topology>
    </subcellularLocation>
</comment>
<dbReference type="OrthoDB" id="5204190at2759"/>
<evidence type="ECO:0000313" key="8">
    <source>
        <dbReference type="Proteomes" id="UP000813444"/>
    </source>
</evidence>
<dbReference type="InterPro" id="IPR011701">
    <property type="entry name" value="MFS"/>
</dbReference>
<dbReference type="AlphaFoldDB" id="A0A8K0WKQ1"/>
<name>A0A8K0WKQ1_9HYPO</name>
<feature type="transmembrane region" description="Helical" evidence="6">
    <location>
        <begin position="229"/>
        <end position="248"/>
    </location>
</feature>
<feature type="transmembrane region" description="Helical" evidence="6">
    <location>
        <begin position="328"/>
        <end position="350"/>
    </location>
</feature>
<feature type="transmembrane region" description="Helical" evidence="6">
    <location>
        <begin position="129"/>
        <end position="152"/>
    </location>
</feature>
<feature type="transmembrane region" description="Helical" evidence="6">
    <location>
        <begin position="504"/>
        <end position="523"/>
    </location>
</feature>
<dbReference type="GO" id="GO:0016020">
    <property type="term" value="C:membrane"/>
    <property type="evidence" value="ECO:0007669"/>
    <property type="project" value="UniProtKB-SubCell"/>
</dbReference>
<feature type="transmembrane region" description="Helical" evidence="6">
    <location>
        <begin position="100"/>
        <end position="122"/>
    </location>
</feature>
<feature type="transmembrane region" description="Helical" evidence="6">
    <location>
        <begin position="438"/>
        <end position="459"/>
    </location>
</feature>
<dbReference type="Proteomes" id="UP000813444">
    <property type="component" value="Unassembled WGS sequence"/>
</dbReference>
<gene>
    <name evidence="7" type="ORF">B0I35DRAFT_399277</name>
</gene>
<keyword evidence="2 6" id="KW-0812">Transmembrane</keyword>
<reference evidence="7" key="1">
    <citation type="journal article" date="2021" name="Nat. Commun.">
        <title>Genetic determinants of endophytism in the Arabidopsis root mycobiome.</title>
        <authorList>
            <person name="Mesny F."/>
            <person name="Miyauchi S."/>
            <person name="Thiergart T."/>
            <person name="Pickel B."/>
            <person name="Atanasova L."/>
            <person name="Karlsson M."/>
            <person name="Huettel B."/>
            <person name="Barry K.W."/>
            <person name="Haridas S."/>
            <person name="Chen C."/>
            <person name="Bauer D."/>
            <person name="Andreopoulos W."/>
            <person name="Pangilinan J."/>
            <person name="LaButti K."/>
            <person name="Riley R."/>
            <person name="Lipzen A."/>
            <person name="Clum A."/>
            <person name="Drula E."/>
            <person name="Henrissat B."/>
            <person name="Kohler A."/>
            <person name="Grigoriev I.V."/>
            <person name="Martin F.M."/>
            <person name="Hacquard S."/>
        </authorList>
    </citation>
    <scope>NUCLEOTIDE SEQUENCE</scope>
    <source>
        <strain evidence="7">MPI-CAGE-CH-0235</strain>
    </source>
</reference>
<feature type="transmembrane region" description="Helical" evidence="6">
    <location>
        <begin position="158"/>
        <end position="183"/>
    </location>
</feature>
<feature type="transmembrane region" description="Helical" evidence="6">
    <location>
        <begin position="413"/>
        <end position="432"/>
    </location>
</feature>
<dbReference type="SUPFAM" id="SSF103473">
    <property type="entry name" value="MFS general substrate transporter"/>
    <property type="match status" value="2"/>
</dbReference>
<sequence>MPTEQTPLIPARDHDPPKKAGRTSRAAAILSVENRVLLAGFIITLSFSFTQVPNGSPPPRLFYIFHVMTCDDFYDSHPPWTGPGDRCTRDEIAAGTAAQFSILGMTTTLCGTVNLFLAGWLVKRLGPRAVLVIQTLVPAVRVAAQILGVVAGKRTGMIIIQSTQLITIFGGPAGYILVINIIAGEIVEPLRRTAVFGKLQGCFMLGQGIGYLSGGMIGDYFGIRGPFDVAFVAFLLSALYAQLALPYLPPPASNTEQKSGKGSTGMLGPLRILVPRSLQLANGKLTKHYGLTILCLGIFFGVLATGYAPLLIQMYATAVFEFKQADNGWLMSEFAFMRSLFLIFLFPRLISAGRRWWSKDTPQPAEQDAEACPNPLTTSPSHFETLPGEQVAEEPIESPKSEHDGKDQEFDLVFLRWSLVVDGVLTAMTAFATQGWHIYLAAFFLPFGSGSAPAAKGVVTAMCSESERADALNIVTLIENVAILSTQGLFGFIFASLAEIHKPWATFFCNAALAVVAMLVLLFSNFPPSGSTIVEEAHEEDEEDDDETLFTSE</sequence>
<organism evidence="7 8">
    <name type="scientific">Stachybotrys elegans</name>
    <dbReference type="NCBI Taxonomy" id="80388"/>
    <lineage>
        <taxon>Eukaryota</taxon>
        <taxon>Fungi</taxon>
        <taxon>Dikarya</taxon>
        <taxon>Ascomycota</taxon>
        <taxon>Pezizomycotina</taxon>
        <taxon>Sordariomycetes</taxon>
        <taxon>Hypocreomycetidae</taxon>
        <taxon>Hypocreales</taxon>
        <taxon>Stachybotryaceae</taxon>
        <taxon>Stachybotrys</taxon>
    </lineage>
</organism>
<feature type="transmembrane region" description="Helical" evidence="6">
    <location>
        <begin position="289"/>
        <end position="308"/>
    </location>
</feature>
<dbReference type="PANTHER" id="PTHR23507">
    <property type="entry name" value="ZGC:174356"/>
    <property type="match status" value="1"/>
</dbReference>
<proteinExistence type="predicted"/>
<evidence type="ECO:0000256" key="2">
    <source>
        <dbReference type="ARBA" id="ARBA00022692"/>
    </source>
</evidence>
<evidence type="ECO:0000256" key="4">
    <source>
        <dbReference type="ARBA" id="ARBA00023136"/>
    </source>
</evidence>
<keyword evidence="3 6" id="KW-1133">Transmembrane helix</keyword>
<comment type="caution">
    <text evidence="7">The sequence shown here is derived from an EMBL/GenBank/DDBJ whole genome shotgun (WGS) entry which is preliminary data.</text>
</comment>
<dbReference type="Gene3D" id="1.20.1250.20">
    <property type="entry name" value="MFS general substrate transporter like domains"/>
    <property type="match status" value="2"/>
</dbReference>
<feature type="region of interest" description="Disordered" evidence="5">
    <location>
        <begin position="360"/>
        <end position="379"/>
    </location>
</feature>
<evidence type="ECO:0000256" key="6">
    <source>
        <dbReference type="SAM" id="Phobius"/>
    </source>
</evidence>
<evidence type="ECO:0000256" key="1">
    <source>
        <dbReference type="ARBA" id="ARBA00004141"/>
    </source>
</evidence>
<dbReference type="GO" id="GO:0022857">
    <property type="term" value="F:transmembrane transporter activity"/>
    <property type="evidence" value="ECO:0007669"/>
    <property type="project" value="InterPro"/>
</dbReference>
<protein>
    <submittedName>
        <fullName evidence="7">Major facilitator superfamily domain-containing protein</fullName>
    </submittedName>
</protein>
<evidence type="ECO:0000256" key="5">
    <source>
        <dbReference type="SAM" id="MobiDB-lite"/>
    </source>
</evidence>
<dbReference type="Pfam" id="PF07690">
    <property type="entry name" value="MFS_1"/>
    <property type="match status" value="1"/>
</dbReference>
<feature type="region of interest" description="Disordered" evidence="5">
    <location>
        <begin position="1"/>
        <end position="20"/>
    </location>
</feature>
<keyword evidence="4 6" id="KW-0472">Membrane</keyword>
<feature type="transmembrane region" description="Helical" evidence="6">
    <location>
        <begin position="471"/>
        <end position="498"/>
    </location>
</feature>
<evidence type="ECO:0000256" key="3">
    <source>
        <dbReference type="ARBA" id="ARBA00022989"/>
    </source>
</evidence>
<dbReference type="EMBL" id="JAGPNK010000016">
    <property type="protein sequence ID" value="KAH7307984.1"/>
    <property type="molecule type" value="Genomic_DNA"/>
</dbReference>
<keyword evidence="8" id="KW-1185">Reference proteome</keyword>